<dbReference type="CDD" id="cd19534">
    <property type="entry name" value="E_NRPS"/>
    <property type="match status" value="1"/>
</dbReference>
<evidence type="ECO:0000313" key="8">
    <source>
        <dbReference type="Proteomes" id="UP000271624"/>
    </source>
</evidence>
<dbReference type="PROSITE" id="PS00455">
    <property type="entry name" value="AMP_BINDING"/>
    <property type="match status" value="1"/>
</dbReference>
<dbReference type="PROSITE" id="PS50075">
    <property type="entry name" value="CARRIER"/>
    <property type="match status" value="1"/>
</dbReference>
<dbReference type="InterPro" id="IPR020845">
    <property type="entry name" value="AMP-binding_CS"/>
</dbReference>
<evidence type="ECO:0000259" key="6">
    <source>
        <dbReference type="PROSITE" id="PS50075"/>
    </source>
</evidence>
<dbReference type="InterPro" id="IPR025110">
    <property type="entry name" value="AMP-bd_C"/>
</dbReference>
<dbReference type="InterPro" id="IPR000873">
    <property type="entry name" value="AMP-dep_synth/lig_dom"/>
</dbReference>
<evidence type="ECO:0000256" key="3">
    <source>
        <dbReference type="ARBA" id="ARBA00022450"/>
    </source>
</evidence>
<dbReference type="CDD" id="cd05930">
    <property type="entry name" value="A_NRPS"/>
    <property type="match status" value="1"/>
</dbReference>
<dbReference type="GO" id="GO:0031177">
    <property type="term" value="F:phosphopantetheine binding"/>
    <property type="evidence" value="ECO:0007669"/>
    <property type="project" value="InterPro"/>
</dbReference>
<dbReference type="FunFam" id="1.10.1200.10:FF:000005">
    <property type="entry name" value="Nonribosomal peptide synthetase 1"/>
    <property type="match status" value="1"/>
</dbReference>
<evidence type="ECO:0000256" key="5">
    <source>
        <dbReference type="ARBA" id="ARBA00023194"/>
    </source>
</evidence>
<comment type="similarity">
    <text evidence="2">Belongs to the ATP-dependent AMP-binding enzyme family.</text>
</comment>
<dbReference type="InterPro" id="IPR010071">
    <property type="entry name" value="AA_adenyl_dom"/>
</dbReference>
<proteinExistence type="inferred from homology"/>
<dbReference type="InterPro" id="IPR020806">
    <property type="entry name" value="PKS_PP-bd"/>
</dbReference>
<feature type="domain" description="Carrier" evidence="6">
    <location>
        <begin position="970"/>
        <end position="1044"/>
    </location>
</feature>
<dbReference type="InterPro" id="IPR036736">
    <property type="entry name" value="ACP-like_sf"/>
</dbReference>
<dbReference type="OrthoDB" id="9757538at2"/>
<dbReference type="SUPFAM" id="SSF56801">
    <property type="entry name" value="Acetyl-CoA synthetase-like"/>
    <property type="match status" value="1"/>
</dbReference>
<name>A0A3S1C4M9_9CYAN</name>
<reference evidence="7" key="1">
    <citation type="submission" date="2018-12" db="EMBL/GenBank/DDBJ databases">
        <authorList>
            <person name="Will S."/>
            <person name="Neumann-Schaal M."/>
            <person name="Henke P."/>
        </authorList>
    </citation>
    <scope>NUCLEOTIDE SEQUENCE</scope>
    <source>
        <strain evidence="7">PCC 7102</strain>
    </source>
</reference>
<dbReference type="InterPro" id="IPR010060">
    <property type="entry name" value="NRPS_synth"/>
</dbReference>
<evidence type="ECO:0000256" key="2">
    <source>
        <dbReference type="ARBA" id="ARBA00006432"/>
    </source>
</evidence>
<dbReference type="FunFam" id="2.30.38.10:FF:000001">
    <property type="entry name" value="Non-ribosomal peptide synthetase PvdI"/>
    <property type="match status" value="1"/>
</dbReference>
<dbReference type="GO" id="GO:0044550">
    <property type="term" value="P:secondary metabolite biosynthetic process"/>
    <property type="evidence" value="ECO:0007669"/>
    <property type="project" value="UniProtKB-ARBA"/>
</dbReference>
<dbReference type="InterPro" id="IPR001242">
    <property type="entry name" value="Condensation_dom"/>
</dbReference>
<dbReference type="SUPFAM" id="SSF47336">
    <property type="entry name" value="ACP-like"/>
    <property type="match status" value="1"/>
</dbReference>
<dbReference type="Gene3D" id="3.40.50.980">
    <property type="match status" value="2"/>
</dbReference>
<dbReference type="InterPro" id="IPR009081">
    <property type="entry name" value="PP-bd_ACP"/>
</dbReference>
<dbReference type="PANTHER" id="PTHR45398">
    <property type="match status" value="1"/>
</dbReference>
<accession>A0A3S1C4M9</accession>
<protein>
    <recommendedName>
        <fullName evidence="6">Carrier domain-containing protein</fullName>
    </recommendedName>
</protein>
<reference evidence="7" key="2">
    <citation type="journal article" date="2019" name="Genome Biol. Evol.">
        <title>Day and night: Metabolic profiles and evolutionary relationships of six axenic non-marine cyanobacteria.</title>
        <authorList>
            <person name="Will S.E."/>
            <person name="Henke P."/>
            <person name="Boedeker C."/>
            <person name="Huang S."/>
            <person name="Brinkmann H."/>
            <person name="Rohde M."/>
            <person name="Jarek M."/>
            <person name="Friedl T."/>
            <person name="Seufert S."/>
            <person name="Schumacher M."/>
            <person name="Overmann J."/>
            <person name="Neumann-Schaal M."/>
            <person name="Petersen J."/>
        </authorList>
    </citation>
    <scope>NUCLEOTIDE SEQUENCE [LARGE SCALE GENOMIC DNA]</scope>
    <source>
        <strain evidence="7">PCC 7102</strain>
    </source>
</reference>
<dbReference type="Gene3D" id="3.30.559.30">
    <property type="entry name" value="Nonribosomal peptide synthetase, condensation domain"/>
    <property type="match status" value="3"/>
</dbReference>
<dbReference type="GO" id="GO:0043041">
    <property type="term" value="P:amino acid activation for nonribosomal peptide biosynthetic process"/>
    <property type="evidence" value="ECO:0007669"/>
    <property type="project" value="UniProtKB-ARBA"/>
</dbReference>
<dbReference type="Gene3D" id="3.30.559.10">
    <property type="entry name" value="Chloramphenicol acetyltransferase-like domain"/>
    <property type="match status" value="3"/>
</dbReference>
<dbReference type="Pfam" id="PF00668">
    <property type="entry name" value="Condensation"/>
    <property type="match status" value="3"/>
</dbReference>
<keyword evidence="4" id="KW-0597">Phosphoprotein</keyword>
<dbReference type="FunFam" id="3.40.50.12780:FF:000012">
    <property type="entry name" value="Non-ribosomal peptide synthetase"/>
    <property type="match status" value="1"/>
</dbReference>
<dbReference type="GO" id="GO:0003824">
    <property type="term" value="F:catalytic activity"/>
    <property type="evidence" value="ECO:0007669"/>
    <property type="project" value="InterPro"/>
</dbReference>
<dbReference type="Proteomes" id="UP000271624">
    <property type="component" value="Unassembled WGS sequence"/>
</dbReference>
<dbReference type="Pfam" id="PF00501">
    <property type="entry name" value="AMP-binding"/>
    <property type="match status" value="1"/>
</dbReference>
<evidence type="ECO:0000313" key="7">
    <source>
        <dbReference type="EMBL" id="RUS95283.1"/>
    </source>
</evidence>
<keyword evidence="8" id="KW-1185">Reference proteome</keyword>
<dbReference type="Gene3D" id="2.30.38.10">
    <property type="entry name" value="Luciferase, Domain 3"/>
    <property type="match status" value="1"/>
</dbReference>
<dbReference type="NCBIfam" id="TIGR01733">
    <property type="entry name" value="AA-adenyl-dom"/>
    <property type="match status" value="1"/>
</dbReference>
<dbReference type="NCBIfam" id="TIGR01720">
    <property type="entry name" value="NRPS-para261"/>
    <property type="match status" value="1"/>
</dbReference>
<gene>
    <name evidence="7" type="ORF">DSM106972_090590</name>
</gene>
<dbReference type="FunFam" id="3.40.50.980:FF:000001">
    <property type="entry name" value="Non-ribosomal peptide synthetase"/>
    <property type="match status" value="1"/>
</dbReference>
<dbReference type="FunFam" id="3.30.300.30:FF:000010">
    <property type="entry name" value="Enterobactin synthetase component F"/>
    <property type="match status" value="1"/>
</dbReference>
<evidence type="ECO:0000256" key="1">
    <source>
        <dbReference type="ARBA" id="ARBA00001957"/>
    </source>
</evidence>
<dbReference type="Gene3D" id="1.10.1200.10">
    <property type="entry name" value="ACP-like"/>
    <property type="match status" value="1"/>
</dbReference>
<dbReference type="Pfam" id="PF00550">
    <property type="entry name" value="PP-binding"/>
    <property type="match status" value="1"/>
</dbReference>
<dbReference type="SUPFAM" id="SSF52777">
    <property type="entry name" value="CoA-dependent acyltransferases"/>
    <property type="match status" value="6"/>
</dbReference>
<comment type="cofactor">
    <cofactor evidence="1">
        <name>pantetheine 4'-phosphate</name>
        <dbReference type="ChEBI" id="CHEBI:47942"/>
    </cofactor>
</comment>
<dbReference type="GO" id="GO:0017000">
    <property type="term" value="P:antibiotic biosynthetic process"/>
    <property type="evidence" value="ECO:0007669"/>
    <property type="project" value="UniProtKB-KW"/>
</dbReference>
<comment type="caution">
    <text evidence="7">The sequence shown here is derived from an EMBL/GenBank/DDBJ whole genome shotgun (WGS) entry which is preliminary data.</text>
</comment>
<dbReference type="SMART" id="SM00823">
    <property type="entry name" value="PKS_PP"/>
    <property type="match status" value="1"/>
</dbReference>
<dbReference type="InterPro" id="IPR045851">
    <property type="entry name" value="AMP-bd_C_sf"/>
</dbReference>
<keyword evidence="3" id="KW-0596">Phosphopantetheine</keyword>
<keyword evidence="5" id="KW-0045">Antibiotic biosynthesis</keyword>
<sequence>MQSLTGNAFRISPQQKHVWLLQESDNSHSYLSQIGVHIEGDIQPDILKAALESIVNRQEIFRTNFYCLPGDTVPVQSIIESKTVSIYNYDFSGLAAQEQQTKINALFEEARLQDINLEKSQILHIALIKLSSYEHILFVSLPVLCADWVTLNNLVYEIGRSYTAYLHGQEISDESMQYADISEWLNELLESEDTKTGIEYWRQQNISSLLNLKLPLESQPSGKERFEPQSLSLNINSDTVVKIKKLAQKYNTSISAFLLACWQVLLWRLTEKSEVVIGTACEGRKHQELKNAFGLLAKYVPIHFNLKANFKFQEVLEQISRSLHNIDTWQEYFAWELAVTDTDLAPHFFPFCFDFTEQAEKYTTGDVSFSVYKQYACTDRFKVKLSSVCRDDFLLLDFFFDSSLFLVDDIKTLSEQYCTLLESAINNPEAAISDLEILSKIQQQQLLIEFNNTKTDYPEHKCIHQLFEEQVERTPDSIAVVFENEHLTYAELNARSNQLAHELQELGVKPEALVAIYLEPSLEMVIGIFGILKAGGAYVPLDSSYPQERLAFMLEDAQVQLVLTQQKLVKSLPDKSRVICLDKDWEAITYDSNKKPVSTVKPENLAYVIYTSGSTGKPKGTMISHQGLVNYVTWCAKAYAVADGEGAPVNSSIGFDATITSLFSPLLVGQKVILLPENQKIEYLSNLLSSKNDFSLVKITPAHLEILSELLPQNQVPTRTKAFIIGGEALPPTSVAFWQTHAPHTKLINEYGPTETVVGCCVYEVPQQSSLANSIPIGRPIANVQLYILDEYLQPVPIGASGELYIGGAGIARGYLNRPELTAEKFIPNPFCQEKGGRLYKTGDLACYLPDGNINFLGRVDSQVKIRGFRIELEEIEAVLKQHPQVQKAVVIVREDTLGNKRLVAYVIPDQKQSTTGELSDFVKQKLPEYMAPNIFVFIDTLPLTPNGKINHSALPVPDTSKSLEKDFVLPRTQTEEILATIWTQVLGLKQVSIYDNFFELGGDSIQSIQITARANQAGLQISPRQLFQHQTIAELATVTETIPFVQVEQDTIVGSVPLTPIQHWFFEQNLPEQHHFNQSLLLDLQQDFDPDRLEKAIQQLIIHHDALRLHFVQEASHWQQFNADTNVAVSLDRVDLSALSEAEQKLALEAAANDLQASLNLSNAPLMRVTLFDLGSAQPNKLLWVIHHLVVDGVSWRILLEDLQTVYQQLNQGEPIALPPKTTSFKHWSQSLSEYTQSPELEEELKYWLAKPRFEVPSLPVEHLFVKENNTVASSRTVSVALSSADTKALLQEVPQVYNTQINDVLLTALVLAFNSSFGKRRLLVDLEGHGRENLFQGVNLSRTVGWFTTIFPVLLDLEETIIPGEALKSVKEQLRQIPKQGINYGLLRYLKQDKAISARLQAMPQAEVLFNYLGQFDTVISSSSLFEIAQQSIGAESNPQGNRSHLLEINALVSGGQLQLNWTYSEAVHHRATIENLAQEFIAALQNLIVHCQSPEAGGYTPSDFPYSGLNLQKIKKLLGNNRQIEDIYPASPLQDEMIFEFTEYYEDSQPGIFLSRLHLELHGALNVPAFKRAWQEVVARHSIFRTAFLWEELDKSLQVVYKQVTLPWEQQDWRGLSPKVQSKRLKKFLGKELNQSFDLSKAPLMRFDIIQTAENVHQFIWTQHQLLTDGWSLSLVFKEASILYREFCQGKDVYLEKPRPYRDYIAWLQEQDLLKAEKLWRQELQGLTKLTTVDVDEEPSPFSDEEEYYNTREIALSQLTTTDINTWVQQHHLTLNTIVQAVWALLLSRYSKQEQVLFWTVVSGRPATVTGVEEMVGLFINEVFLQLQVSVENPLLSWLKEIQIKHAKLRQYDYFPLISHVEEWVKMPESPWFDSLLIFQNYPVIDALQELPDNLEIKFIDYDEKLDYPLMVKVVPGVELNIAISYSCQYFDADEINCLLGDFKNVLETIIAVNPQEKISVLKQNLFHRK</sequence>
<dbReference type="InterPro" id="IPR023213">
    <property type="entry name" value="CAT-like_dom_sf"/>
</dbReference>
<dbReference type="GO" id="GO:0008610">
    <property type="term" value="P:lipid biosynthetic process"/>
    <property type="evidence" value="ECO:0007669"/>
    <property type="project" value="UniProtKB-ARBA"/>
</dbReference>
<dbReference type="PANTHER" id="PTHR45398:SF1">
    <property type="entry name" value="ENZYME, PUTATIVE (JCVI)-RELATED"/>
    <property type="match status" value="1"/>
</dbReference>
<evidence type="ECO:0000256" key="4">
    <source>
        <dbReference type="ARBA" id="ARBA00022553"/>
    </source>
</evidence>
<dbReference type="Pfam" id="PF13193">
    <property type="entry name" value="AMP-binding_C"/>
    <property type="match status" value="1"/>
</dbReference>
<dbReference type="RefSeq" id="WP_127087018.1">
    <property type="nucleotide sequence ID" value="NZ_RSCL01000042.1"/>
</dbReference>
<dbReference type="PROSITE" id="PS00012">
    <property type="entry name" value="PHOSPHOPANTETHEINE"/>
    <property type="match status" value="1"/>
</dbReference>
<dbReference type="Gene3D" id="3.30.300.30">
    <property type="match status" value="1"/>
</dbReference>
<dbReference type="InterPro" id="IPR006162">
    <property type="entry name" value="Ppantetheine_attach_site"/>
</dbReference>
<organism evidence="7 8">
    <name type="scientific">Dulcicalothrix desertica PCC 7102</name>
    <dbReference type="NCBI Taxonomy" id="232991"/>
    <lineage>
        <taxon>Bacteria</taxon>
        <taxon>Bacillati</taxon>
        <taxon>Cyanobacteriota</taxon>
        <taxon>Cyanophyceae</taxon>
        <taxon>Nostocales</taxon>
        <taxon>Calotrichaceae</taxon>
        <taxon>Dulcicalothrix</taxon>
    </lineage>
</organism>
<dbReference type="EMBL" id="RSCL01000042">
    <property type="protein sequence ID" value="RUS95283.1"/>
    <property type="molecule type" value="Genomic_DNA"/>
</dbReference>
<dbReference type="CDD" id="cd19543">
    <property type="entry name" value="DCL_NRPS"/>
    <property type="match status" value="1"/>
</dbReference>